<dbReference type="SUPFAM" id="SSF111347">
    <property type="entry name" value="Rap/Ran-GAP"/>
    <property type="match status" value="1"/>
</dbReference>
<reference evidence="3" key="1">
    <citation type="submission" date="2022-10" db="EMBL/GenBank/DDBJ databases">
        <title>Novel sulphate-reducing endosymbionts in the free-living metamonad Anaeramoeba.</title>
        <authorList>
            <person name="Jerlstrom-Hultqvist J."/>
            <person name="Cepicka I."/>
            <person name="Gallot-Lavallee L."/>
            <person name="Salas-Leiva D."/>
            <person name="Curtis B.A."/>
            <person name="Zahonova K."/>
            <person name="Pipaliya S."/>
            <person name="Dacks J."/>
            <person name="Roger A.J."/>
        </authorList>
    </citation>
    <scope>NUCLEOTIDE SEQUENCE</scope>
    <source>
        <strain evidence="3">BMAN</strain>
    </source>
</reference>
<dbReference type="PANTHER" id="PTHR21344:SF1">
    <property type="entry name" value="RAL GTPASE-ACTIVATING PROTEIN SUBUNIT BETA"/>
    <property type="match status" value="1"/>
</dbReference>
<dbReference type="PROSITE" id="PS50085">
    <property type="entry name" value="RAPGAP"/>
    <property type="match status" value="1"/>
</dbReference>
<name>A0A9Q0R985_ANAIG</name>
<sequence>MMFLSHIATSTPIEPRNDSGVLINFPHTSSRDIEQIVVNVLLDVENARKILTSTFHIKWAMEVVGHSFSLPIEEHQIIKGAIQIYERWLMGTQVPEAFRELENFFYREIFGHMSLIFAPRRDIPQNLVEKHIEVCKSVISIYQKMVTERSELLTTETWEYLLNVLLGITDSILANEGTTTEPQLTTILTPFILRLLFDLWLRSESKNIEMWERFKKLASNWKHRKETMLQWSSTIYGLTNRVLNIIYGPSEGDQVVMIVLPPPPNTTFQPITINLDNERVIFSWMRIIHLLGNPNGCTNPQIFRQAMTGIRDCVGLFLKVGGSPERSQETKVLVDHPDGNSILKVFGEWLFEAVSTNHNGFEEGIAIAYSTLCDIFSSFQKTPFKDCYLSRFYQYVINSLDNFSNSGRSVCSIFTHTSTIFSTRLSGVYMLIPIYISVMKQILSVKTPKFQISVPLDLLRKSCITICSSLISVPNQLSNLELIHVPAKTDIIPAKDFLSLKKDLNRLIVDGFSFEEDPFNAQLLLWTMSSILYENENELQDLPSSVISSIQQFICNPSDYQCNWPIYVFVVAFDVLHSLVPLSEKIHKSSNQILPGMVFSFSKHICQLITNPTRLTQEETDTKVCGLFEVIGDFLVNSQWIYEYPSIINEIFIAIETCIQEPSIDKKKKKTMQSEVISDSAFMLFNHLLRSVGNFPLPIGPTRLSTLVDETQIIQKFNLSHDDLVQKTRYFVHDDSRIVALFECPPETEDEEPYTIIIIRDLTGRYAWKVRFRILPINFQRPNPNTIERHSWEGDPRSPSYIQAKKYSTYAKTENSIAFQTLPLDDFLASDNQVQLDLVSIIMVNQDEIEEVYISSEEEISKKLSLIRTERPSHRKNEYQFNLSRLFFSTVGFLQAEHVLSVNALESSERCWKDISNFDNMPERYQFTSGIVYLHPGQNRINDKKEIYNNTHGSQDYENFIEEIGWKINLEKHKGYKGELSKEIVKEAPYYATFQSEIVFHIATEIQDINNKMELFEKDSVVIVWCDDPRPFNPQIIRLKGNVVFFVLIPLHSSFVLVRVFNFSGRNILHGPLCDGIIVRRPILAPLVRLSALNAAKELANGKGLLINPYLKRKEKLHEIIQQFKLRQSVDNLYTSIFLPVQFKKD</sequence>
<evidence type="ECO:0000259" key="2">
    <source>
        <dbReference type="PROSITE" id="PS50085"/>
    </source>
</evidence>
<dbReference type="Pfam" id="PF20412">
    <property type="entry name" value="RALGAPB_N"/>
    <property type="match status" value="1"/>
</dbReference>
<dbReference type="InterPro" id="IPR039930">
    <property type="entry name" value="RALGAPB"/>
</dbReference>
<dbReference type="InterPro" id="IPR016024">
    <property type="entry name" value="ARM-type_fold"/>
</dbReference>
<comment type="caution">
    <text evidence="3">The sequence shown here is derived from an EMBL/GenBank/DDBJ whole genome shotgun (WGS) entry which is preliminary data.</text>
</comment>
<proteinExistence type="predicted"/>
<dbReference type="Proteomes" id="UP001149090">
    <property type="component" value="Unassembled WGS sequence"/>
</dbReference>
<dbReference type="OrthoDB" id="1749473at2759"/>
<dbReference type="GO" id="GO:0005096">
    <property type="term" value="F:GTPase activator activity"/>
    <property type="evidence" value="ECO:0007669"/>
    <property type="project" value="UniProtKB-KW"/>
</dbReference>
<evidence type="ECO:0000313" key="3">
    <source>
        <dbReference type="EMBL" id="KAJ5070469.1"/>
    </source>
</evidence>
<dbReference type="Pfam" id="PF02145">
    <property type="entry name" value="Rap_GAP"/>
    <property type="match status" value="1"/>
</dbReference>
<gene>
    <name evidence="3" type="ORF">M0811_10941</name>
</gene>
<feature type="domain" description="Rap-GAP" evidence="2">
    <location>
        <begin position="915"/>
        <end position="1120"/>
    </location>
</feature>
<dbReference type="InterPro" id="IPR046859">
    <property type="entry name" value="RGPA/RALGAPB_N"/>
</dbReference>
<dbReference type="EMBL" id="JAPDFW010000095">
    <property type="protein sequence ID" value="KAJ5070469.1"/>
    <property type="molecule type" value="Genomic_DNA"/>
</dbReference>
<evidence type="ECO:0000256" key="1">
    <source>
        <dbReference type="ARBA" id="ARBA00022468"/>
    </source>
</evidence>
<keyword evidence="1" id="KW-0343">GTPase activation</keyword>
<dbReference type="Gene3D" id="3.40.50.11210">
    <property type="entry name" value="Rap/Ran-GAP"/>
    <property type="match status" value="1"/>
</dbReference>
<dbReference type="PANTHER" id="PTHR21344">
    <property type="entry name" value="RAL GTPASE-ACTIVATING PROTEIN SUBUNIT BETA"/>
    <property type="match status" value="1"/>
</dbReference>
<evidence type="ECO:0000313" key="4">
    <source>
        <dbReference type="Proteomes" id="UP001149090"/>
    </source>
</evidence>
<dbReference type="InterPro" id="IPR000331">
    <property type="entry name" value="Rap/Ran_GAP_dom"/>
</dbReference>
<dbReference type="AlphaFoldDB" id="A0A9Q0R985"/>
<accession>A0A9Q0R985</accession>
<organism evidence="3 4">
    <name type="scientific">Anaeramoeba ignava</name>
    <name type="common">Anaerobic marine amoeba</name>
    <dbReference type="NCBI Taxonomy" id="1746090"/>
    <lineage>
        <taxon>Eukaryota</taxon>
        <taxon>Metamonada</taxon>
        <taxon>Anaeramoebidae</taxon>
        <taxon>Anaeramoeba</taxon>
    </lineage>
</organism>
<dbReference type="GO" id="GO:0051056">
    <property type="term" value="P:regulation of small GTPase mediated signal transduction"/>
    <property type="evidence" value="ECO:0007669"/>
    <property type="project" value="InterPro"/>
</dbReference>
<dbReference type="InterPro" id="IPR035974">
    <property type="entry name" value="Rap/Ran-GAP_sf"/>
</dbReference>
<dbReference type="OMA" id="CWEECCV"/>
<dbReference type="SUPFAM" id="SSF48371">
    <property type="entry name" value="ARM repeat"/>
    <property type="match status" value="1"/>
</dbReference>
<protein>
    <recommendedName>
        <fullName evidence="2">Rap-GAP domain-containing protein</fullName>
    </recommendedName>
</protein>
<keyword evidence="4" id="KW-1185">Reference proteome</keyword>